<dbReference type="Gene3D" id="2.20.25.80">
    <property type="entry name" value="WRKY domain"/>
    <property type="match status" value="2"/>
</dbReference>
<feature type="compositionally biased region" description="Low complexity" evidence="7">
    <location>
        <begin position="477"/>
        <end position="487"/>
    </location>
</feature>
<sequence>MELYGSSPLPYWTLLTKPGGPCSVEGGRLTMEAGEQQQQQQKSGTGMVEFGQLRKPTPSRPQPNTTAIRGGGGPGDMGMSLYGGAAAAESSNESERSFTHMLAGAASPPSSSEDGRGGGMDSDGMSLGVRAVGGGGGSFADRLAARQKDLGELGGSLAGGGLANHAKLTPPSRIAMPQPVSDFHQLTIPPGLSPGQLLESPIFAEPSPTTGSFSLAFLNEQSKNKANEQGGSPGFVFKPFPLNVMRNPLSPLSQATLMNFAQSQSMAQSQSQAQSGEQSLSGSSSVSLALHAQGISINSNPGHNVASMPVAVALSMPALPSRQAAQQSQAERSSESQQSQSPERDVPPAPQIPSYIERPSEDGYNWRKYGQKQVKGSEFPRSYYKCTHANCPMKKKVERSLDGQVTEIVYKGEHNHPKPQPTRRLAVAAAQLISDNDRAEGDDKWGGFQTHGEYGGDPSSSLRSRTVLGFSLGQNGTPEPSSPSTSEDGSRSLTEDGDEEDGPDAKRRRKEKRAMKEQLPPAAAPRTIREPRVVVQTTSDVDILDDGYRWRKYGQKVVKGNPHPRSYYKCTNLGCPVRKHVERASNDPKAVITTYEGKHNHDVPVARNSSHDNAGAGAAAASQSAATSAAAAHSASVPQQQQQQQQQQVYGGGRRMSSVFGRLLEDGSKGGGESAGSDVDLGMSIRGMDGSHSTANGDLGVSTSIAMSLQQSLGQRSGMTSMDSYGGGSSSHHHHQQHSDSLRPKQEQDESSHHHNNGGGGLQSATNVYHPQRLVLGP</sequence>
<feature type="domain" description="WRKY" evidence="8">
    <location>
        <begin position="539"/>
        <end position="604"/>
    </location>
</feature>
<reference evidence="9 10" key="1">
    <citation type="submission" date="2024-09" db="EMBL/GenBank/DDBJ databases">
        <title>Chromosome-scale assembly of Riccia fluitans.</title>
        <authorList>
            <person name="Paukszto L."/>
            <person name="Sawicki J."/>
            <person name="Karawczyk K."/>
            <person name="Piernik-Szablinska J."/>
            <person name="Szczecinska M."/>
            <person name="Mazdziarz M."/>
        </authorList>
    </citation>
    <scope>NUCLEOTIDE SEQUENCE [LARGE SCALE GENOMIC DNA]</scope>
    <source>
        <strain evidence="9">Rf_01</strain>
        <tissue evidence="9">Aerial parts of the thallus</tissue>
    </source>
</reference>
<feature type="compositionally biased region" description="Basic and acidic residues" evidence="7">
    <location>
        <begin position="435"/>
        <end position="445"/>
    </location>
</feature>
<accession>A0ABD1XK98</accession>
<dbReference type="PROSITE" id="PS50811">
    <property type="entry name" value="WRKY"/>
    <property type="match status" value="2"/>
</dbReference>
<keyword evidence="10" id="KW-1185">Reference proteome</keyword>
<feature type="domain" description="WRKY" evidence="8">
    <location>
        <begin position="361"/>
        <end position="419"/>
    </location>
</feature>
<dbReference type="PANTHER" id="PTHR31221:SF193">
    <property type="entry name" value="WRKY TRANSCRIPTION FACTOR PROTEIN 1-RELATED"/>
    <property type="match status" value="1"/>
</dbReference>
<feature type="region of interest" description="Disordered" evidence="7">
    <location>
        <begin position="435"/>
        <end position="530"/>
    </location>
</feature>
<evidence type="ECO:0000256" key="2">
    <source>
        <dbReference type="ARBA" id="ARBA00022737"/>
    </source>
</evidence>
<proteinExistence type="predicted"/>
<keyword evidence="3" id="KW-0805">Transcription regulation</keyword>
<keyword evidence="5" id="KW-0804">Transcription</keyword>
<dbReference type="InterPro" id="IPR044810">
    <property type="entry name" value="WRKY_plant"/>
</dbReference>
<feature type="region of interest" description="Disordered" evidence="7">
    <location>
        <begin position="598"/>
        <end position="778"/>
    </location>
</feature>
<feature type="region of interest" description="Disordered" evidence="7">
    <location>
        <begin position="319"/>
        <end position="366"/>
    </location>
</feature>
<dbReference type="SUPFAM" id="SSF118290">
    <property type="entry name" value="WRKY DNA-binding domain"/>
    <property type="match status" value="2"/>
</dbReference>
<comment type="caution">
    <text evidence="9">The sequence shown here is derived from an EMBL/GenBank/DDBJ whole genome shotgun (WGS) entry which is preliminary data.</text>
</comment>
<dbReference type="InterPro" id="IPR036576">
    <property type="entry name" value="WRKY_dom_sf"/>
</dbReference>
<dbReference type="PANTHER" id="PTHR31221">
    <property type="entry name" value="WRKY TRANSCRIPTION FACTOR PROTEIN 1-RELATED"/>
    <property type="match status" value="1"/>
</dbReference>
<name>A0ABD1XK98_9MARC</name>
<feature type="compositionally biased region" description="Low complexity" evidence="7">
    <location>
        <begin position="614"/>
        <end position="648"/>
    </location>
</feature>
<evidence type="ECO:0000256" key="3">
    <source>
        <dbReference type="ARBA" id="ARBA00023015"/>
    </source>
</evidence>
<evidence type="ECO:0000256" key="7">
    <source>
        <dbReference type="SAM" id="MobiDB-lite"/>
    </source>
</evidence>
<dbReference type="Pfam" id="PF03106">
    <property type="entry name" value="WRKY"/>
    <property type="match status" value="2"/>
</dbReference>
<dbReference type="GO" id="GO:0003677">
    <property type="term" value="F:DNA binding"/>
    <property type="evidence" value="ECO:0007669"/>
    <property type="project" value="UniProtKB-KW"/>
</dbReference>
<keyword evidence="2" id="KW-0677">Repeat</keyword>
<dbReference type="Proteomes" id="UP001605036">
    <property type="component" value="Unassembled WGS sequence"/>
</dbReference>
<dbReference type="GO" id="GO:0005634">
    <property type="term" value="C:nucleus"/>
    <property type="evidence" value="ECO:0007669"/>
    <property type="project" value="UniProtKB-SubCell"/>
</dbReference>
<gene>
    <name evidence="9" type="ORF">R1flu_027767</name>
</gene>
<evidence type="ECO:0000256" key="6">
    <source>
        <dbReference type="ARBA" id="ARBA00023242"/>
    </source>
</evidence>
<dbReference type="FunFam" id="2.20.25.80:FF:000001">
    <property type="entry name" value="WRKY transcription factor 33"/>
    <property type="match status" value="1"/>
</dbReference>
<dbReference type="InterPro" id="IPR003657">
    <property type="entry name" value="WRKY_dom"/>
</dbReference>
<keyword evidence="6" id="KW-0539">Nucleus</keyword>
<evidence type="ECO:0000256" key="5">
    <source>
        <dbReference type="ARBA" id="ARBA00023163"/>
    </source>
</evidence>
<evidence type="ECO:0000256" key="4">
    <source>
        <dbReference type="ARBA" id="ARBA00023125"/>
    </source>
</evidence>
<dbReference type="EMBL" id="JBHFFA010000008">
    <property type="protein sequence ID" value="KAL2609194.1"/>
    <property type="molecule type" value="Genomic_DNA"/>
</dbReference>
<organism evidence="9 10">
    <name type="scientific">Riccia fluitans</name>
    <dbReference type="NCBI Taxonomy" id="41844"/>
    <lineage>
        <taxon>Eukaryota</taxon>
        <taxon>Viridiplantae</taxon>
        <taxon>Streptophyta</taxon>
        <taxon>Embryophyta</taxon>
        <taxon>Marchantiophyta</taxon>
        <taxon>Marchantiopsida</taxon>
        <taxon>Marchantiidae</taxon>
        <taxon>Marchantiales</taxon>
        <taxon>Ricciaceae</taxon>
        <taxon>Riccia</taxon>
    </lineage>
</organism>
<feature type="compositionally biased region" description="Polar residues" evidence="7">
    <location>
        <begin position="691"/>
        <end position="715"/>
    </location>
</feature>
<protein>
    <recommendedName>
        <fullName evidence="8">WRKY domain-containing protein</fullName>
    </recommendedName>
</protein>
<evidence type="ECO:0000313" key="10">
    <source>
        <dbReference type="Proteomes" id="UP001605036"/>
    </source>
</evidence>
<feature type="compositionally biased region" description="Basic and acidic residues" evidence="7">
    <location>
        <begin position="737"/>
        <end position="753"/>
    </location>
</feature>
<keyword evidence="4" id="KW-0238">DNA-binding</keyword>
<dbReference type="FunFam" id="2.20.25.80:FF:000006">
    <property type="entry name" value="WRKY transcription factor"/>
    <property type="match status" value="1"/>
</dbReference>
<dbReference type="SMART" id="SM00774">
    <property type="entry name" value="WRKY"/>
    <property type="match status" value="2"/>
</dbReference>
<feature type="compositionally biased region" description="Low complexity" evidence="7">
    <location>
        <begin position="77"/>
        <end position="91"/>
    </location>
</feature>
<dbReference type="AlphaFoldDB" id="A0ABD1XK98"/>
<evidence type="ECO:0000259" key="8">
    <source>
        <dbReference type="PROSITE" id="PS50811"/>
    </source>
</evidence>
<comment type="subcellular location">
    <subcellularLocation>
        <location evidence="1">Nucleus</location>
    </subcellularLocation>
</comment>
<feature type="region of interest" description="Disordered" evidence="7">
    <location>
        <begin position="23"/>
        <end position="129"/>
    </location>
</feature>
<feature type="compositionally biased region" description="Low complexity" evidence="7">
    <location>
        <begin position="320"/>
        <end position="341"/>
    </location>
</feature>
<evidence type="ECO:0000256" key="1">
    <source>
        <dbReference type="ARBA" id="ARBA00004123"/>
    </source>
</evidence>
<evidence type="ECO:0000313" key="9">
    <source>
        <dbReference type="EMBL" id="KAL2609194.1"/>
    </source>
</evidence>